<dbReference type="GO" id="GO:0006699">
    <property type="term" value="P:bile acid biosynthetic process"/>
    <property type="evidence" value="ECO:0007669"/>
    <property type="project" value="TreeGrafter"/>
</dbReference>
<evidence type="ECO:0000256" key="14">
    <source>
        <dbReference type="PIRSR" id="PIRSR000047-1"/>
    </source>
</evidence>
<evidence type="ECO:0000256" key="4">
    <source>
        <dbReference type="ARBA" id="ARBA00010617"/>
    </source>
</evidence>
<evidence type="ECO:0000256" key="13">
    <source>
        <dbReference type="PIRNR" id="PIRNR000047"/>
    </source>
</evidence>
<dbReference type="InterPro" id="IPR001128">
    <property type="entry name" value="Cyt_P450"/>
</dbReference>
<dbReference type="AlphaFoldDB" id="A0A3Q2XYR3"/>
<dbReference type="Pfam" id="PF00067">
    <property type="entry name" value="p450"/>
    <property type="match status" value="1"/>
</dbReference>
<evidence type="ECO:0000256" key="16">
    <source>
        <dbReference type="SAM" id="Phobius"/>
    </source>
</evidence>
<evidence type="ECO:0000256" key="8">
    <source>
        <dbReference type="ARBA" id="ARBA00023002"/>
    </source>
</evidence>
<dbReference type="PANTHER" id="PTHR24304:SF0">
    <property type="entry name" value="CYTOCHROME P450 7B1"/>
    <property type="match status" value="1"/>
</dbReference>
<keyword evidence="18" id="KW-1185">Reference proteome</keyword>
<dbReference type="Ensembl" id="ENSHCOT00000016609.1">
    <property type="protein sequence ID" value="ENSHCOP00000010248.1"/>
    <property type="gene ID" value="ENSHCOG00000012835.1"/>
</dbReference>
<protein>
    <submittedName>
        <fullName evidence="17">Cytochrome P450, family 7, subfamily B, polypeptide 1</fullName>
    </submittedName>
</protein>
<organism evidence="17 18">
    <name type="scientific">Hippocampus comes</name>
    <name type="common">Tiger tail seahorse</name>
    <dbReference type="NCBI Taxonomy" id="109280"/>
    <lineage>
        <taxon>Eukaryota</taxon>
        <taxon>Metazoa</taxon>
        <taxon>Chordata</taxon>
        <taxon>Craniata</taxon>
        <taxon>Vertebrata</taxon>
        <taxon>Euteleostomi</taxon>
        <taxon>Actinopterygii</taxon>
        <taxon>Neopterygii</taxon>
        <taxon>Teleostei</taxon>
        <taxon>Neoteleostei</taxon>
        <taxon>Acanthomorphata</taxon>
        <taxon>Syngnathiaria</taxon>
        <taxon>Syngnathiformes</taxon>
        <taxon>Syngnathoidei</taxon>
        <taxon>Syngnathidae</taxon>
        <taxon>Hippocampus</taxon>
    </lineage>
</organism>
<dbReference type="Gene3D" id="1.10.630.10">
    <property type="entry name" value="Cytochrome P450"/>
    <property type="match status" value="1"/>
</dbReference>
<comment type="similarity">
    <text evidence="4 13">Belongs to the cytochrome P450 family.</text>
</comment>
<feature type="binding site" evidence="15">
    <location>
        <position position="197"/>
    </location>
    <ligand>
        <name>substrate</name>
    </ligand>
</feature>
<keyword evidence="6 13" id="KW-0479">Metal-binding</keyword>
<dbReference type="GO" id="GO:0008395">
    <property type="term" value="F:steroid hydroxylase activity"/>
    <property type="evidence" value="ECO:0007669"/>
    <property type="project" value="TreeGrafter"/>
</dbReference>
<dbReference type="InterPro" id="IPR024204">
    <property type="entry name" value="Cyt_P450_CYP7A1-type"/>
</dbReference>
<comment type="pathway">
    <text evidence="3">Lipid metabolism; bile acid biosynthesis.</text>
</comment>
<keyword evidence="9 13" id="KW-0408">Iron</keyword>
<dbReference type="STRING" id="109280.ENSHCOP00000010248"/>
<dbReference type="GO" id="GO:0042632">
    <property type="term" value="P:cholesterol homeostasis"/>
    <property type="evidence" value="ECO:0007669"/>
    <property type="project" value="TreeGrafter"/>
</dbReference>
<keyword evidence="11 13" id="KW-0472">Membrane</keyword>
<dbReference type="InterPro" id="IPR002403">
    <property type="entry name" value="Cyt_P450_E_grp-IV"/>
</dbReference>
<accession>A0A3Q2XYR3</accession>
<evidence type="ECO:0000256" key="2">
    <source>
        <dbReference type="ARBA" id="ARBA00004586"/>
    </source>
</evidence>
<keyword evidence="8" id="KW-0560">Oxidoreductase</keyword>
<reference evidence="17" key="2">
    <citation type="submission" date="2025-09" db="UniProtKB">
        <authorList>
            <consortium name="Ensembl"/>
        </authorList>
    </citation>
    <scope>IDENTIFICATION</scope>
</reference>
<evidence type="ECO:0000256" key="6">
    <source>
        <dbReference type="ARBA" id="ARBA00022723"/>
    </source>
</evidence>
<dbReference type="SUPFAM" id="SSF48264">
    <property type="entry name" value="Cytochrome P450"/>
    <property type="match status" value="1"/>
</dbReference>
<name>A0A3Q2XYR3_HIPCM</name>
<feature type="transmembrane region" description="Helical" evidence="16">
    <location>
        <begin position="410"/>
        <end position="425"/>
    </location>
</feature>
<dbReference type="InterPro" id="IPR050529">
    <property type="entry name" value="CYP450_sterol_14alpha_dmase"/>
</dbReference>
<sequence length="433" mass="49421">FYFIINPFTIQKQDGSALHSFGYTPVTEGTFPGLPEQIARAYRLLHGEHLSPLTQSMMGNLMMIFHQDHLRPGGAWRTRGLYDFCVEVTLEATFLTLYGRPAKGLRHADAAQLKASFIRFDDAFPLLIAQVPIWLLAGVGGIRRKLMSYLTTPKMSGWAGVSQFIRRRAQLLERHPILGDADKAAHHLAMLWASVANTAPAGFWAAYHLLRHPEALRAIRQEIRDVLESSGHKFSAGTDLALNPQQLDKMILLESAVHESLRLSSASINIRVAQEDLTLRLNNERAMAVRKGDIVALYPRSVHMDAAVYDQPQTFCFDRFARQTEFFKNGQKLRHYLMPFGSGASICPGRFFAVNEIKQFVCLLLLYFDLRLETGQPDARPDASRAGLGIPRPARDVRFQYRMQQKQKHIYIYIYIYIYIFFQYVKKNRITDL</sequence>
<evidence type="ECO:0000256" key="3">
    <source>
        <dbReference type="ARBA" id="ARBA00004860"/>
    </source>
</evidence>
<keyword evidence="16" id="KW-1133">Transmembrane helix</keyword>
<keyword evidence="7 13" id="KW-0256">Endoplasmic reticulum</keyword>
<evidence type="ECO:0000313" key="18">
    <source>
        <dbReference type="Proteomes" id="UP000264820"/>
    </source>
</evidence>
<dbReference type="GO" id="GO:0020037">
    <property type="term" value="F:heme binding"/>
    <property type="evidence" value="ECO:0007669"/>
    <property type="project" value="InterPro"/>
</dbReference>
<evidence type="ECO:0000256" key="11">
    <source>
        <dbReference type="ARBA" id="ARBA00023136"/>
    </source>
</evidence>
<feature type="binding site" description="axial binding residue" evidence="14">
    <location>
        <position position="347"/>
    </location>
    <ligand>
        <name>heme</name>
        <dbReference type="ChEBI" id="CHEBI:30413"/>
    </ligand>
    <ligandPart>
        <name>Fe</name>
        <dbReference type="ChEBI" id="CHEBI:18248"/>
    </ligandPart>
</feature>
<evidence type="ECO:0000256" key="12">
    <source>
        <dbReference type="ARBA" id="ARBA00023221"/>
    </source>
</evidence>
<evidence type="ECO:0000256" key="1">
    <source>
        <dbReference type="ARBA" id="ARBA00001971"/>
    </source>
</evidence>
<dbReference type="Proteomes" id="UP000264820">
    <property type="component" value="Unplaced"/>
</dbReference>
<evidence type="ECO:0000256" key="10">
    <source>
        <dbReference type="ARBA" id="ARBA00023098"/>
    </source>
</evidence>
<dbReference type="GO" id="GO:0005506">
    <property type="term" value="F:iron ion binding"/>
    <property type="evidence" value="ECO:0007669"/>
    <property type="project" value="InterPro"/>
</dbReference>
<dbReference type="PIRSF" id="PIRSF000047">
    <property type="entry name" value="Cytochrome_CYPVIIA1"/>
    <property type="match status" value="1"/>
</dbReference>
<keyword evidence="16" id="KW-0812">Transmembrane</keyword>
<evidence type="ECO:0000256" key="9">
    <source>
        <dbReference type="ARBA" id="ARBA00023004"/>
    </source>
</evidence>
<evidence type="ECO:0000256" key="7">
    <source>
        <dbReference type="ARBA" id="ARBA00022824"/>
    </source>
</evidence>
<comment type="subcellular location">
    <subcellularLocation>
        <location evidence="2 13">Endoplasmic reticulum membrane</location>
    </subcellularLocation>
</comment>
<dbReference type="PANTHER" id="PTHR24304">
    <property type="entry name" value="CYTOCHROME P450 FAMILY 7"/>
    <property type="match status" value="1"/>
</dbReference>
<evidence type="ECO:0000256" key="15">
    <source>
        <dbReference type="PIRSR" id="PIRSR000047-2"/>
    </source>
</evidence>
<feature type="transmembrane region" description="Helical" evidence="16">
    <location>
        <begin position="123"/>
        <end position="142"/>
    </location>
</feature>
<dbReference type="PRINTS" id="PR00465">
    <property type="entry name" value="EP450IV"/>
</dbReference>
<keyword evidence="10" id="KW-0443">Lipid metabolism</keyword>
<evidence type="ECO:0000313" key="17">
    <source>
        <dbReference type="Ensembl" id="ENSHCOP00000010248.1"/>
    </source>
</evidence>
<keyword evidence="12" id="KW-0753">Steroid metabolism</keyword>
<reference evidence="17" key="1">
    <citation type="submission" date="2025-08" db="UniProtKB">
        <authorList>
            <consortium name="Ensembl"/>
        </authorList>
    </citation>
    <scope>IDENTIFICATION</scope>
</reference>
<dbReference type="GO" id="GO:0005789">
    <property type="term" value="C:endoplasmic reticulum membrane"/>
    <property type="evidence" value="ECO:0007669"/>
    <property type="project" value="UniProtKB-SubCell"/>
</dbReference>
<proteinExistence type="inferred from homology"/>
<dbReference type="OMA" id="YEHNTSH"/>
<dbReference type="InterPro" id="IPR036396">
    <property type="entry name" value="Cyt_P450_sf"/>
</dbReference>
<evidence type="ECO:0000256" key="5">
    <source>
        <dbReference type="ARBA" id="ARBA00022617"/>
    </source>
</evidence>
<dbReference type="GO" id="GO:0016705">
    <property type="term" value="F:oxidoreductase activity, acting on paired donors, with incorporation or reduction of molecular oxygen"/>
    <property type="evidence" value="ECO:0007669"/>
    <property type="project" value="InterPro"/>
</dbReference>
<keyword evidence="5 13" id="KW-0349">Heme</keyword>
<comment type="cofactor">
    <cofactor evidence="1 13 14">
        <name>heme</name>
        <dbReference type="ChEBI" id="CHEBI:30413"/>
    </cofactor>
</comment>
<dbReference type="GeneTree" id="ENSGT00940000153141"/>